<feature type="transmembrane region" description="Helical" evidence="8">
    <location>
        <begin position="284"/>
        <end position="306"/>
    </location>
</feature>
<dbReference type="Gene3D" id="1.20.1640.10">
    <property type="entry name" value="Multidrug efflux transporter AcrB transmembrane domain"/>
    <property type="match status" value="2"/>
</dbReference>
<evidence type="ECO:0000256" key="1">
    <source>
        <dbReference type="ARBA" id="ARBA00004651"/>
    </source>
</evidence>
<comment type="subcellular location">
    <subcellularLocation>
        <location evidence="1">Cell membrane</location>
        <topology evidence="1">Multi-pass membrane protein</topology>
    </subcellularLocation>
</comment>
<comment type="similarity">
    <text evidence="2">Belongs to the resistance-nodulation-cell division (RND) (TC 2.A.6) family. MmpL subfamily.</text>
</comment>
<evidence type="ECO:0000256" key="4">
    <source>
        <dbReference type="ARBA" id="ARBA00022692"/>
    </source>
</evidence>
<feature type="domain" description="Membrane transport protein MMPL" evidence="9">
    <location>
        <begin position="44"/>
        <end position="357"/>
    </location>
</feature>
<feature type="transmembrane region" description="Helical" evidence="8">
    <location>
        <begin position="997"/>
        <end position="1023"/>
    </location>
</feature>
<feature type="transmembrane region" description="Helical" evidence="8">
    <location>
        <begin position="204"/>
        <end position="225"/>
    </location>
</feature>
<accession>A0A291BX12</accession>
<dbReference type="PANTHER" id="PTHR33406">
    <property type="entry name" value="MEMBRANE PROTEIN MJ1562-RELATED"/>
    <property type="match status" value="1"/>
</dbReference>
<name>A0A291BX12_BROTH</name>
<dbReference type="RefSeq" id="WP_081315954.1">
    <property type="nucleotide sequence ID" value="NZ_MDLT01000104.1"/>
</dbReference>
<dbReference type="PANTHER" id="PTHR33406:SF6">
    <property type="entry name" value="MEMBRANE PROTEIN YDGH-RELATED"/>
    <property type="match status" value="1"/>
</dbReference>
<feature type="coiled-coil region" evidence="7">
    <location>
        <begin position="591"/>
        <end position="618"/>
    </location>
</feature>
<keyword evidence="4 8" id="KW-0812">Transmembrane</keyword>
<dbReference type="InterPro" id="IPR050545">
    <property type="entry name" value="Mycobact_MmpL"/>
</dbReference>
<dbReference type="Proteomes" id="UP000243591">
    <property type="component" value="Chromosome"/>
</dbReference>
<dbReference type="SUPFAM" id="SSF82866">
    <property type="entry name" value="Multidrug efflux transporter AcrB transmembrane domain"/>
    <property type="match status" value="2"/>
</dbReference>
<dbReference type="EMBL" id="CP023483">
    <property type="protein sequence ID" value="ATF25742.1"/>
    <property type="molecule type" value="Genomic_DNA"/>
</dbReference>
<dbReference type="STRING" id="2756.BFR44_07185"/>
<feature type="transmembrane region" description="Helical" evidence="8">
    <location>
        <begin position="867"/>
        <end position="886"/>
    </location>
</feature>
<feature type="transmembrane region" description="Helical" evidence="8">
    <location>
        <begin position="312"/>
        <end position="334"/>
    </location>
</feature>
<evidence type="ECO:0000256" key="6">
    <source>
        <dbReference type="ARBA" id="ARBA00023136"/>
    </source>
</evidence>
<keyword evidence="3" id="KW-1003">Cell membrane</keyword>
<keyword evidence="6 8" id="KW-0472">Membrane</keyword>
<feature type="domain" description="Membrane transport protein MMPL" evidence="9">
    <location>
        <begin position="793"/>
        <end position="1027"/>
    </location>
</feature>
<evidence type="ECO:0000256" key="2">
    <source>
        <dbReference type="ARBA" id="ARBA00010157"/>
    </source>
</evidence>
<feature type="transmembrane region" description="Helical" evidence="8">
    <location>
        <begin position="361"/>
        <end position="381"/>
    </location>
</feature>
<keyword evidence="5 8" id="KW-1133">Transmembrane helix</keyword>
<dbReference type="InterPro" id="IPR004869">
    <property type="entry name" value="MMPL_dom"/>
</dbReference>
<dbReference type="GO" id="GO:0005886">
    <property type="term" value="C:plasma membrane"/>
    <property type="evidence" value="ECO:0007669"/>
    <property type="project" value="UniProtKB-SubCell"/>
</dbReference>
<dbReference type="KEGG" id="bths:CNY62_04670"/>
<feature type="transmembrane region" description="Helical" evidence="8">
    <location>
        <begin position="923"/>
        <end position="947"/>
    </location>
</feature>
<feature type="transmembrane region" description="Helical" evidence="8">
    <location>
        <begin position="237"/>
        <end position="257"/>
    </location>
</feature>
<dbReference type="OrthoDB" id="9782006at2"/>
<protein>
    <recommendedName>
        <fullName evidence="9">Membrane transport protein MMPL domain-containing protein</fullName>
    </recommendedName>
</protein>
<feature type="transmembrane region" description="Helical" evidence="8">
    <location>
        <begin position="893"/>
        <end position="917"/>
    </location>
</feature>
<evidence type="ECO:0000256" key="5">
    <source>
        <dbReference type="ARBA" id="ARBA00022989"/>
    </source>
</evidence>
<evidence type="ECO:0000313" key="10">
    <source>
        <dbReference type="EMBL" id="ATF25742.1"/>
    </source>
</evidence>
<sequence>MVTNMNKRKWRVLILTSWLVVTLLLVLFMPNMGTLVREKGQISLPESAQSEQAAKIINGMRDGKEKTYQMIAVFHSNKKLTADELTTIEKRITAIQTNQTSLGIDRIVSHLDNKTAKKQLLSSDGTTVMLQLEVLREGTITEIGDRIRPELQIKGVESYLTGNALVLEDFAKATHEGVEKTEVIAIIFIVLVLLLVFRSPIVPIISLLSVGISYVVALGITAQLVQHFGFPFSNFTQVFMVVVLFGVGTDYNILLFTRFKEELSQQKSVGSAIKTTYQTAGKTVIYSGVAVFIGFAALIFAQFKIYQAASPVAIGVAVLLLVLLTLNPIFMALLGKKLFWPTKNFAGHQSSKLWGFLSKQAFYRPVIALIIVAVLTVPFMLNYSGKLNYDDLVEINDKYESKQGITLITKHFPAGLSAPTTLAIKSEQPMANPTDLKAVDELAAEIANIDGVATVYSVTRPLGERVDNLYTKEQSRQLHSGLDKANKGLSTINSGLTEAEQKLAANDVSGAENVQQLIDGTSDISKGTSKLTSAVGELTTGFSKGAAGADQLATGLGQLRAELTELNTGITEFKRIYLAFSASVGAFGEAFDAVNAVIENETDNYKQIEENLYAVMEELPESEELPEMQDALARAITGQERMSTVGEGLKAVQPKYEQSLTGLKAAEATFNELSDGLNQMETAVVKLETGAKELATGLRTGETGSIKVKDGSVAVEGGLKQLNQGQVQLQSGLGELEGQMKVLAEGMSASTAGLSKVKTGLGDAQRYIGSMSKEDDGSTFAIPKKVINSAEFQESITTYMSKDKRTMRFGIVLDVNPYSKEAMAIVETIDRKVAAANESSELENKQLVLGGKTVQNIDLQTLSQDDFTRTLIIMLIGIGLVLVFITRSAWQTLIIISSLLISYFTALGLTELVSGLLFKDAMLGWNVPFFCFIMSVALGVDYSIFLMMRYREEKSHSYEGIVAASKEMGGVIMAAAVILGGTFAALIPSGILTLMQVAIAVIICLILLSLVMIPIYITAMMGLTEKIRRLFNKNKLN</sequence>
<reference evidence="10 11" key="1">
    <citation type="submission" date="2017-09" db="EMBL/GenBank/DDBJ databases">
        <title>Complete Genome Sequences of Two Strains of the Meat Spoilage Bacterium Brochothrix thermosphacta Isolated from Ground Chicken.</title>
        <authorList>
            <person name="Paoli G.C."/>
            <person name="Wijey C."/>
            <person name="Chen C.-Y."/>
            <person name="Nguyen L."/>
            <person name="Yan X."/>
            <person name="Irwin P.L."/>
        </authorList>
    </citation>
    <scope>NUCLEOTIDE SEQUENCE [LARGE SCALE GENOMIC DNA]</scope>
    <source>
        <strain evidence="10 11">BI</strain>
    </source>
</reference>
<proteinExistence type="inferred from homology"/>
<dbReference type="Pfam" id="PF03176">
    <property type="entry name" value="MMPL"/>
    <property type="match status" value="2"/>
</dbReference>
<keyword evidence="11" id="KW-1185">Reference proteome</keyword>
<evidence type="ECO:0000259" key="9">
    <source>
        <dbReference type="Pfam" id="PF03176"/>
    </source>
</evidence>
<dbReference type="AlphaFoldDB" id="A0A291BX12"/>
<evidence type="ECO:0000313" key="11">
    <source>
        <dbReference type="Proteomes" id="UP000243591"/>
    </source>
</evidence>
<evidence type="ECO:0000256" key="7">
    <source>
        <dbReference type="SAM" id="Coils"/>
    </source>
</evidence>
<keyword evidence="7" id="KW-0175">Coiled coil</keyword>
<feature type="transmembrane region" description="Helical" evidence="8">
    <location>
        <begin position="968"/>
        <end position="991"/>
    </location>
</feature>
<evidence type="ECO:0000256" key="3">
    <source>
        <dbReference type="ARBA" id="ARBA00022475"/>
    </source>
</evidence>
<feature type="transmembrane region" description="Helical" evidence="8">
    <location>
        <begin position="181"/>
        <end position="197"/>
    </location>
</feature>
<organism evidence="10 11">
    <name type="scientific">Brochothrix thermosphacta</name>
    <name type="common">Microbacterium thermosphactum</name>
    <dbReference type="NCBI Taxonomy" id="2756"/>
    <lineage>
        <taxon>Bacteria</taxon>
        <taxon>Bacillati</taxon>
        <taxon>Bacillota</taxon>
        <taxon>Bacilli</taxon>
        <taxon>Bacillales</taxon>
        <taxon>Listeriaceae</taxon>
        <taxon>Brochothrix</taxon>
    </lineage>
</organism>
<gene>
    <name evidence="10" type="ORF">CNY62_04670</name>
</gene>
<evidence type="ECO:0000256" key="8">
    <source>
        <dbReference type="SAM" id="Phobius"/>
    </source>
</evidence>